<keyword evidence="3" id="KW-1185">Reference proteome</keyword>
<name>A0A4U0WPZ8_9PEZI</name>
<accession>A0A4U0WPZ8</accession>
<dbReference type="Gene3D" id="3.20.20.140">
    <property type="entry name" value="Metal-dependent hydrolases"/>
    <property type="match status" value="1"/>
</dbReference>
<dbReference type="InterPro" id="IPR006680">
    <property type="entry name" value="Amidohydro-rel"/>
</dbReference>
<evidence type="ECO:0000313" key="2">
    <source>
        <dbReference type="EMBL" id="TKA64526.1"/>
    </source>
</evidence>
<dbReference type="EMBL" id="NAJN01001252">
    <property type="protein sequence ID" value="TKA64526.1"/>
    <property type="molecule type" value="Genomic_DNA"/>
</dbReference>
<dbReference type="InterPro" id="IPR051781">
    <property type="entry name" value="Metallo-dep_Hydrolase"/>
</dbReference>
<dbReference type="STRING" id="331657.A0A4U0WPZ8"/>
<evidence type="ECO:0000259" key="1">
    <source>
        <dbReference type="Pfam" id="PF01979"/>
    </source>
</evidence>
<dbReference type="PANTHER" id="PTHR43135">
    <property type="entry name" value="ALPHA-D-RIBOSE 1-METHYLPHOSPHONATE 5-TRIPHOSPHATE DIPHOSPHATASE"/>
    <property type="match status" value="1"/>
</dbReference>
<gene>
    <name evidence="2" type="ORF">B0A49_10080</name>
</gene>
<dbReference type="OrthoDB" id="194468at2759"/>
<evidence type="ECO:0000313" key="3">
    <source>
        <dbReference type="Proteomes" id="UP000308768"/>
    </source>
</evidence>
<protein>
    <recommendedName>
        <fullName evidence="1">Amidohydrolase-related domain-containing protein</fullName>
    </recommendedName>
</protein>
<dbReference type="SUPFAM" id="SSF51556">
    <property type="entry name" value="Metallo-dependent hydrolases"/>
    <property type="match status" value="1"/>
</dbReference>
<dbReference type="PANTHER" id="PTHR43135:SF3">
    <property type="entry name" value="ALPHA-D-RIBOSE 1-METHYLPHOSPHONATE 5-TRIPHOSPHATE DIPHOSPHATASE"/>
    <property type="match status" value="1"/>
</dbReference>
<proteinExistence type="predicted"/>
<reference evidence="2 3" key="1">
    <citation type="submission" date="2017-03" db="EMBL/GenBank/DDBJ databases">
        <title>Genomes of endolithic fungi from Antarctica.</title>
        <authorList>
            <person name="Coleine C."/>
            <person name="Masonjones S."/>
            <person name="Stajich J.E."/>
        </authorList>
    </citation>
    <scope>NUCLEOTIDE SEQUENCE [LARGE SCALE GENOMIC DNA]</scope>
    <source>
        <strain evidence="2 3">CCFEE 5187</strain>
    </source>
</reference>
<dbReference type="Pfam" id="PF01979">
    <property type="entry name" value="Amidohydro_1"/>
    <property type="match status" value="1"/>
</dbReference>
<dbReference type="InterPro" id="IPR011059">
    <property type="entry name" value="Metal-dep_hydrolase_composite"/>
</dbReference>
<feature type="domain" description="Amidohydrolase-related" evidence="1">
    <location>
        <begin position="54"/>
        <end position="243"/>
    </location>
</feature>
<dbReference type="InterPro" id="IPR032466">
    <property type="entry name" value="Metal_Hydrolase"/>
</dbReference>
<comment type="caution">
    <text evidence="2">The sequence shown here is derived from an EMBL/GenBank/DDBJ whole genome shotgun (WGS) entry which is preliminary data.</text>
</comment>
<dbReference type="AlphaFoldDB" id="A0A4U0WPZ8"/>
<dbReference type="GO" id="GO:0016810">
    <property type="term" value="F:hydrolase activity, acting on carbon-nitrogen (but not peptide) bonds"/>
    <property type="evidence" value="ECO:0007669"/>
    <property type="project" value="InterPro"/>
</dbReference>
<sequence length="249" mass="26377">MAATSPGSFHSHIPGLADFLVSNSSEAGKFVTDRVSEGSDYIKIISDIPGPDQSTLNALVHAAHECGEMTVAHAATHAPFLMALEAQADVITHAPYDKAIDDAAAKRMFDDKRISVPTLMMCEAMAKNRGPPNDYAHARASVKAIYDAGVPILAGTDANAHPGSPCPIPHGESLSQELELLINAGLSTLDVLRAATVLPARHFGLKDRGAIAKGLRADLVLLSANPLHDIRATRSIERIWIGGVEFIGH</sequence>
<organism evidence="2 3">
    <name type="scientific">Cryomyces minteri</name>
    <dbReference type="NCBI Taxonomy" id="331657"/>
    <lineage>
        <taxon>Eukaryota</taxon>
        <taxon>Fungi</taxon>
        <taxon>Dikarya</taxon>
        <taxon>Ascomycota</taxon>
        <taxon>Pezizomycotina</taxon>
        <taxon>Dothideomycetes</taxon>
        <taxon>Dothideomycetes incertae sedis</taxon>
        <taxon>Cryomyces</taxon>
    </lineage>
</organism>
<dbReference type="Gene3D" id="2.30.40.10">
    <property type="entry name" value="Urease, subunit C, domain 1"/>
    <property type="match status" value="1"/>
</dbReference>
<dbReference type="Proteomes" id="UP000308768">
    <property type="component" value="Unassembled WGS sequence"/>
</dbReference>